<dbReference type="InterPro" id="IPR027417">
    <property type="entry name" value="P-loop_NTPase"/>
</dbReference>
<dbReference type="Proteomes" id="UP001472677">
    <property type="component" value="Unassembled WGS sequence"/>
</dbReference>
<keyword evidence="2" id="KW-0175">Coiled coil</keyword>
<feature type="coiled-coil region" evidence="2">
    <location>
        <begin position="92"/>
        <end position="140"/>
    </location>
</feature>
<dbReference type="InterPro" id="IPR058017">
    <property type="entry name" value="At3g28540-like_C"/>
</dbReference>
<evidence type="ECO:0008006" key="7">
    <source>
        <dbReference type="Google" id="ProtNLM"/>
    </source>
</evidence>
<name>A0ABR2DB72_9ROSI</name>
<comment type="similarity">
    <text evidence="1">Belongs to the AAA ATPase family.</text>
</comment>
<dbReference type="InterPro" id="IPR003959">
    <property type="entry name" value="ATPase_AAA_core"/>
</dbReference>
<evidence type="ECO:0000259" key="4">
    <source>
        <dbReference type="Pfam" id="PF25568"/>
    </source>
</evidence>
<keyword evidence="1" id="KW-0067">ATP-binding</keyword>
<dbReference type="Pfam" id="PF25568">
    <property type="entry name" value="AAA_lid_At3g28540"/>
    <property type="match status" value="1"/>
</dbReference>
<evidence type="ECO:0000256" key="2">
    <source>
        <dbReference type="SAM" id="Coils"/>
    </source>
</evidence>
<dbReference type="Pfam" id="PF00004">
    <property type="entry name" value="AAA"/>
    <property type="match status" value="1"/>
</dbReference>
<dbReference type="EMBL" id="JBBPBM010000032">
    <property type="protein sequence ID" value="KAK8534021.1"/>
    <property type="molecule type" value="Genomic_DNA"/>
</dbReference>
<proteinExistence type="inferred from homology"/>
<feature type="domain" description="ATPase AAA-type core" evidence="3">
    <location>
        <begin position="12"/>
        <end position="42"/>
    </location>
</feature>
<reference evidence="5 6" key="1">
    <citation type="journal article" date="2024" name="G3 (Bethesda)">
        <title>Genome assembly of Hibiscus sabdariffa L. provides insights into metabolisms of medicinal natural products.</title>
        <authorList>
            <person name="Kim T."/>
        </authorList>
    </citation>
    <scope>NUCLEOTIDE SEQUENCE [LARGE SCALE GENOMIC DNA]</scope>
    <source>
        <strain evidence="5">TK-2024</strain>
        <tissue evidence="5">Old leaves</tissue>
    </source>
</reference>
<keyword evidence="6" id="KW-1185">Reference proteome</keyword>
<protein>
    <recommendedName>
        <fullName evidence="7">ATPase AAA-type core domain-containing protein</fullName>
    </recommendedName>
</protein>
<evidence type="ECO:0000313" key="6">
    <source>
        <dbReference type="Proteomes" id="UP001472677"/>
    </source>
</evidence>
<sequence length="187" mass="21448">MQDHVWSSCGGERIIVFTTNYVEKLDPALIRRGRMDKHIELSYCCFDAFKVFAKNYLEIDSHSLFAEIETLLGETKMTPADVAGNLMPKSEYDQVETCLKRLVEALKEAKKKAEDEARLMAEKEEEKQKQKSEKEGKEVKEIGLCSVRGHRFGLKDKNPICKIVNEIQYQAKLDTESEFHFTMSSSA</sequence>
<evidence type="ECO:0000313" key="5">
    <source>
        <dbReference type="EMBL" id="KAK8534021.1"/>
    </source>
</evidence>
<dbReference type="Gene3D" id="6.10.280.40">
    <property type="match status" value="1"/>
</dbReference>
<dbReference type="PANTHER" id="PTHR23070">
    <property type="entry name" value="BCS1 AAA-TYPE ATPASE"/>
    <property type="match status" value="1"/>
</dbReference>
<evidence type="ECO:0000259" key="3">
    <source>
        <dbReference type="Pfam" id="PF00004"/>
    </source>
</evidence>
<dbReference type="InterPro" id="IPR050747">
    <property type="entry name" value="Mitochondrial_chaperone_BCS1"/>
</dbReference>
<dbReference type="PROSITE" id="PS00674">
    <property type="entry name" value="AAA"/>
    <property type="match status" value="1"/>
</dbReference>
<gene>
    <name evidence="5" type="ORF">V6N12_047421</name>
</gene>
<accession>A0ABR2DB72</accession>
<organism evidence="5 6">
    <name type="scientific">Hibiscus sabdariffa</name>
    <name type="common">roselle</name>
    <dbReference type="NCBI Taxonomy" id="183260"/>
    <lineage>
        <taxon>Eukaryota</taxon>
        <taxon>Viridiplantae</taxon>
        <taxon>Streptophyta</taxon>
        <taxon>Embryophyta</taxon>
        <taxon>Tracheophyta</taxon>
        <taxon>Spermatophyta</taxon>
        <taxon>Magnoliopsida</taxon>
        <taxon>eudicotyledons</taxon>
        <taxon>Gunneridae</taxon>
        <taxon>Pentapetalae</taxon>
        <taxon>rosids</taxon>
        <taxon>malvids</taxon>
        <taxon>Malvales</taxon>
        <taxon>Malvaceae</taxon>
        <taxon>Malvoideae</taxon>
        <taxon>Hibiscus</taxon>
    </lineage>
</organism>
<feature type="domain" description="AAA+ ATPase At3g28540-like C-terminal" evidence="4">
    <location>
        <begin position="44"/>
        <end position="116"/>
    </location>
</feature>
<keyword evidence="1" id="KW-0547">Nucleotide-binding</keyword>
<dbReference type="SUPFAM" id="SSF52540">
    <property type="entry name" value="P-loop containing nucleoside triphosphate hydrolases"/>
    <property type="match status" value="1"/>
</dbReference>
<dbReference type="Gene3D" id="3.40.50.300">
    <property type="entry name" value="P-loop containing nucleotide triphosphate hydrolases"/>
    <property type="match status" value="1"/>
</dbReference>
<dbReference type="InterPro" id="IPR003960">
    <property type="entry name" value="ATPase_AAA_CS"/>
</dbReference>
<evidence type="ECO:0000256" key="1">
    <source>
        <dbReference type="RuleBase" id="RU003651"/>
    </source>
</evidence>
<comment type="caution">
    <text evidence="5">The sequence shown here is derived from an EMBL/GenBank/DDBJ whole genome shotgun (WGS) entry which is preliminary data.</text>
</comment>